<feature type="region of interest" description="Disordered" evidence="1">
    <location>
        <begin position="1"/>
        <end position="34"/>
    </location>
</feature>
<name>A0A7W7T6E0_9PSEU</name>
<dbReference type="EMBL" id="JACHJS010000001">
    <property type="protein sequence ID" value="MBB4966852.1"/>
    <property type="molecule type" value="Genomic_DNA"/>
</dbReference>
<reference evidence="2 3" key="1">
    <citation type="submission" date="2020-08" db="EMBL/GenBank/DDBJ databases">
        <title>Sequencing the genomes of 1000 actinobacteria strains.</title>
        <authorList>
            <person name="Klenk H.-P."/>
        </authorList>
    </citation>
    <scope>NUCLEOTIDE SEQUENCE [LARGE SCALE GENOMIC DNA]</scope>
    <source>
        <strain evidence="2 3">DSM 45084</strain>
    </source>
</reference>
<dbReference type="AlphaFoldDB" id="A0A7W7T6E0"/>
<dbReference type="Proteomes" id="UP000542674">
    <property type="component" value="Unassembled WGS sequence"/>
</dbReference>
<gene>
    <name evidence="2" type="ORF">F4559_004211</name>
</gene>
<evidence type="ECO:0000313" key="3">
    <source>
        <dbReference type="Proteomes" id="UP000542674"/>
    </source>
</evidence>
<keyword evidence="3" id="KW-1185">Reference proteome</keyword>
<proteinExistence type="predicted"/>
<protein>
    <submittedName>
        <fullName evidence="2">Uncharacterized protein</fullName>
    </submittedName>
</protein>
<organism evidence="2 3">
    <name type="scientific">Saccharothrix violaceirubra</name>
    <dbReference type="NCBI Taxonomy" id="413306"/>
    <lineage>
        <taxon>Bacteria</taxon>
        <taxon>Bacillati</taxon>
        <taxon>Actinomycetota</taxon>
        <taxon>Actinomycetes</taxon>
        <taxon>Pseudonocardiales</taxon>
        <taxon>Pseudonocardiaceae</taxon>
        <taxon>Saccharothrix</taxon>
    </lineage>
</organism>
<evidence type="ECO:0000256" key="1">
    <source>
        <dbReference type="SAM" id="MobiDB-lite"/>
    </source>
</evidence>
<accession>A0A7W7T6E0</accession>
<comment type="caution">
    <text evidence="2">The sequence shown here is derived from an EMBL/GenBank/DDBJ whole genome shotgun (WGS) entry which is preliminary data.</text>
</comment>
<sequence length="164" mass="17580">MTVGPGVSGPERGRLSSGHGSRVSGCEPRHGDRGIVPAAQAIPTLAHPDTTTATPVRRTHSLMPHLDERHLRIALRQCGRRLSAPGADGMTLGQLRECATRLLPRLAGQLAEGTWRPGPLCHIRFPTAVVPTHRSRLYARTTFLNAAPVELASPGIGMRVVRTS</sequence>
<evidence type="ECO:0000313" key="2">
    <source>
        <dbReference type="EMBL" id="MBB4966852.1"/>
    </source>
</evidence>